<feature type="compositionally biased region" description="Polar residues" evidence="5">
    <location>
        <begin position="630"/>
        <end position="642"/>
    </location>
</feature>
<dbReference type="SMART" id="SM00369">
    <property type="entry name" value="LRR_TYP"/>
    <property type="match status" value="4"/>
</dbReference>
<evidence type="ECO:0000256" key="1">
    <source>
        <dbReference type="ARBA" id="ARBA00004496"/>
    </source>
</evidence>
<feature type="compositionally biased region" description="Low complexity" evidence="5">
    <location>
        <begin position="478"/>
        <end position="489"/>
    </location>
</feature>
<keyword evidence="4" id="KW-0677">Repeat</keyword>
<evidence type="ECO:0000256" key="2">
    <source>
        <dbReference type="ARBA" id="ARBA00022490"/>
    </source>
</evidence>
<keyword evidence="7" id="KW-1185">Reference proteome</keyword>
<evidence type="ECO:0000313" key="7">
    <source>
        <dbReference type="Proteomes" id="UP000419144"/>
    </source>
</evidence>
<dbReference type="OrthoDB" id="1687175at2759"/>
<dbReference type="PROSITE" id="PS51450">
    <property type="entry name" value="LRR"/>
    <property type="match status" value="1"/>
</dbReference>
<gene>
    <name evidence="6" type="ORF">LtaPh_3203100</name>
</gene>
<feature type="region of interest" description="Disordered" evidence="5">
    <location>
        <begin position="589"/>
        <end position="653"/>
    </location>
</feature>
<comment type="caution">
    <text evidence="6">The sequence shown here is derived from an EMBL/GenBank/DDBJ whole genome shotgun (WGS) entry which is preliminary data.</text>
</comment>
<evidence type="ECO:0000313" key="6">
    <source>
        <dbReference type="EMBL" id="GET91360.1"/>
    </source>
</evidence>
<dbReference type="PANTHER" id="PTHR22710:SF2">
    <property type="entry name" value="X-RAY RADIATION RESISTANCE-ASSOCIATED PROTEIN 1"/>
    <property type="match status" value="1"/>
</dbReference>
<feature type="region of interest" description="Disordered" evidence="5">
    <location>
        <begin position="29"/>
        <end position="49"/>
    </location>
</feature>
<comment type="subcellular location">
    <subcellularLocation>
        <location evidence="1">Cytoplasm</location>
    </subcellularLocation>
</comment>
<dbReference type="SUPFAM" id="SSF52058">
    <property type="entry name" value="L domain-like"/>
    <property type="match status" value="1"/>
</dbReference>
<dbReference type="PANTHER" id="PTHR22710">
    <property type="entry name" value="X-RAY RADIATION RESISTANCE ASSOCIATED PROTEIN 1 XRRA1"/>
    <property type="match status" value="1"/>
</dbReference>
<sequence>MEPGKQAGAQVEAPMHLDVLQSAPLSSLVEQEAGVNGSGSTHKPMLQGGKERHAVPLKSAERATLTFNAWGAACPPLVVLGSDEDMGLTPGGALLPPHLLVHPHGFRILKNASALERNMRSYFRLPQPPNAATREERRRLRCTLQRIESETVQEKARVSGNADGVVLDGFLLLSACEAEDPEDVTHVRLQSSQLSSSIAEDLKYFINLTTVDLSDNNLCLGHVLPLPALEVVHLVCNNIFSLAEVPQLSSPSFATIVALDLAYNRIPAHHLVHMKAFGALEQLDLSYNGLRTLPRDLSGLARLTHFALESNELSSPDVFYALGSMPALIEVNLARNRLSSVPPLDAGVYHGDSDSRRAPFPSLQVISLTGNRFQHVEALQPLAALHQTLRRVDVGENPLLDRRPKQKAELQRVLDEAVVEAYYAALLAPQTDSVGPGAQPEKMDTWHRESWARYIPKPLGELDTSKTEVVGTAPMDASSSRNMSSSEPSTAVGSTLEHPKPNCSMSEDTKQREGVLPLSLTVEEYLYGHRIHVQTPRTSPPPLPQRPTRYFYSSAFRQSEKGAQDVMPLVTLPPYNEFMDVFRVLGQRRSRKHGRGGGGVRWSAAGRRTAAPSEPSPQPARLPILPDSPTPTHMQGSTPSHQISDEEAEEGVEGVQDGKGFFLTSLDGAVSNAAVGRKKNVPNERKSTAVPPHAATQPEVADNVVSAPSTTAEEPFRRPRLPRSVVSPATANVHAAISELRAMLRKPLPSLPYDASRAKQAAG</sequence>
<organism evidence="6 7">
    <name type="scientific">Leishmania tarentolae</name>
    <name type="common">Sauroleishmania tarentolae</name>
    <dbReference type="NCBI Taxonomy" id="5689"/>
    <lineage>
        <taxon>Eukaryota</taxon>
        <taxon>Discoba</taxon>
        <taxon>Euglenozoa</taxon>
        <taxon>Kinetoplastea</taxon>
        <taxon>Metakinetoplastina</taxon>
        <taxon>Trypanosomatida</taxon>
        <taxon>Trypanosomatidae</taxon>
        <taxon>Leishmaniinae</taxon>
        <taxon>Leishmania</taxon>
        <taxon>lizard Leishmania</taxon>
    </lineage>
</organism>
<dbReference type="InterPro" id="IPR003591">
    <property type="entry name" value="Leu-rich_rpt_typical-subtyp"/>
</dbReference>
<protein>
    <recommendedName>
        <fullName evidence="8">Leucine-rich repeat protein</fullName>
    </recommendedName>
</protein>
<dbReference type="GO" id="GO:0005634">
    <property type="term" value="C:nucleus"/>
    <property type="evidence" value="ECO:0007669"/>
    <property type="project" value="TreeGrafter"/>
</dbReference>
<dbReference type="InterPro" id="IPR032675">
    <property type="entry name" value="LRR_dom_sf"/>
</dbReference>
<keyword evidence="3" id="KW-0433">Leucine-rich repeat</keyword>
<dbReference type="InterPro" id="IPR001611">
    <property type="entry name" value="Leu-rich_rpt"/>
</dbReference>
<dbReference type="Pfam" id="PF13855">
    <property type="entry name" value="LRR_8"/>
    <property type="match status" value="1"/>
</dbReference>
<dbReference type="Proteomes" id="UP000419144">
    <property type="component" value="Unassembled WGS sequence"/>
</dbReference>
<evidence type="ECO:0000256" key="4">
    <source>
        <dbReference type="ARBA" id="ARBA00022737"/>
    </source>
</evidence>
<evidence type="ECO:0008006" key="8">
    <source>
        <dbReference type="Google" id="ProtNLM"/>
    </source>
</evidence>
<name>A0A640KNP6_LEITA</name>
<keyword evidence="2" id="KW-0963">Cytoplasm</keyword>
<dbReference type="EMBL" id="BLBS01000048">
    <property type="protein sequence ID" value="GET91360.1"/>
    <property type="molecule type" value="Genomic_DNA"/>
</dbReference>
<dbReference type="VEuPathDB" id="TriTrypDB:LtaPh_3203100"/>
<dbReference type="Gene3D" id="3.80.10.10">
    <property type="entry name" value="Ribonuclease Inhibitor"/>
    <property type="match status" value="2"/>
</dbReference>
<reference evidence="6" key="1">
    <citation type="submission" date="2019-11" db="EMBL/GenBank/DDBJ databases">
        <title>Leishmania tarentolae CDS.</title>
        <authorList>
            <person name="Goto Y."/>
            <person name="Yamagishi J."/>
        </authorList>
    </citation>
    <scope>NUCLEOTIDE SEQUENCE [LARGE SCALE GENOMIC DNA]</scope>
    <source>
        <strain evidence="6">Parrot Tar II</strain>
    </source>
</reference>
<accession>A0A640KNP6</accession>
<feature type="region of interest" description="Disordered" evidence="5">
    <location>
        <begin position="474"/>
        <end position="512"/>
    </location>
</feature>
<proteinExistence type="predicted"/>
<dbReference type="AlphaFoldDB" id="A0A640KNP6"/>
<evidence type="ECO:0000256" key="5">
    <source>
        <dbReference type="SAM" id="MobiDB-lite"/>
    </source>
</evidence>
<feature type="region of interest" description="Disordered" evidence="5">
    <location>
        <begin position="679"/>
        <end position="723"/>
    </location>
</feature>
<dbReference type="GO" id="GO:0005737">
    <property type="term" value="C:cytoplasm"/>
    <property type="evidence" value="ECO:0007669"/>
    <property type="project" value="UniProtKB-SubCell"/>
</dbReference>
<evidence type="ECO:0000256" key="3">
    <source>
        <dbReference type="ARBA" id="ARBA00022614"/>
    </source>
</evidence>